<comment type="caution">
    <text evidence="2">The sequence shown here is derived from an EMBL/GenBank/DDBJ whole genome shotgun (WGS) entry which is preliminary data.</text>
</comment>
<dbReference type="GO" id="GO:0016020">
    <property type="term" value="C:membrane"/>
    <property type="evidence" value="ECO:0007669"/>
    <property type="project" value="TreeGrafter"/>
</dbReference>
<comment type="similarity">
    <text evidence="1">Belongs to the apolipoprotein L family.</text>
</comment>
<feature type="non-terminal residue" evidence="2">
    <location>
        <position position="1"/>
    </location>
</feature>
<dbReference type="GO" id="GO:0005576">
    <property type="term" value="C:extracellular region"/>
    <property type="evidence" value="ECO:0007669"/>
    <property type="project" value="InterPro"/>
</dbReference>
<proteinExistence type="inferred from homology"/>
<dbReference type="GO" id="GO:0042157">
    <property type="term" value="P:lipoprotein metabolic process"/>
    <property type="evidence" value="ECO:0007669"/>
    <property type="project" value="InterPro"/>
</dbReference>
<dbReference type="AlphaFoldDB" id="A0A5J5N545"/>
<evidence type="ECO:0000313" key="2">
    <source>
        <dbReference type="EMBL" id="KAB0387656.1"/>
    </source>
</evidence>
<dbReference type="EMBL" id="VCEB01000001">
    <property type="protein sequence ID" value="KAB0387656.1"/>
    <property type="molecule type" value="Genomic_DNA"/>
</dbReference>
<dbReference type="GO" id="GO:0008289">
    <property type="term" value="F:lipid binding"/>
    <property type="evidence" value="ECO:0007669"/>
    <property type="project" value="InterPro"/>
</dbReference>
<accession>A0A5J5N545</accession>
<evidence type="ECO:0008006" key="4">
    <source>
        <dbReference type="Google" id="ProtNLM"/>
    </source>
</evidence>
<dbReference type="Proteomes" id="UP000326062">
    <property type="component" value="Chromosome 1"/>
</dbReference>
<evidence type="ECO:0000256" key="1">
    <source>
        <dbReference type="ARBA" id="ARBA00010090"/>
    </source>
</evidence>
<dbReference type="Pfam" id="PF05461">
    <property type="entry name" value="ApoL"/>
    <property type="match status" value="1"/>
</dbReference>
<dbReference type="PANTHER" id="PTHR14096:SF27">
    <property type="entry name" value="APOLIPOPROTEIN L2"/>
    <property type="match status" value="1"/>
</dbReference>
<protein>
    <recommendedName>
        <fullName evidence="4">Apolipoprotein L3</fullName>
    </recommendedName>
</protein>
<dbReference type="PANTHER" id="PTHR14096">
    <property type="entry name" value="APOLIPOPROTEIN L"/>
    <property type="match status" value="1"/>
</dbReference>
<name>A0A5J5N545_MUNRE</name>
<evidence type="ECO:0000313" key="3">
    <source>
        <dbReference type="Proteomes" id="UP000326062"/>
    </source>
</evidence>
<reference evidence="2 3" key="1">
    <citation type="submission" date="2019-06" db="EMBL/GenBank/DDBJ databases">
        <title>Discovery of a novel chromosome fission-fusion reversal in muntjac.</title>
        <authorList>
            <person name="Mudd A.B."/>
            <person name="Bredeson J.V."/>
            <person name="Baum R."/>
            <person name="Hockemeyer D."/>
            <person name="Rokhsar D.S."/>
        </authorList>
    </citation>
    <scope>NUCLEOTIDE SEQUENCE [LARGE SCALE GENOMIC DNA]</scope>
    <source>
        <strain evidence="2">UCam_UCB_Mr</strain>
        <tissue evidence="2">Fibroblast cell line</tissue>
    </source>
</reference>
<sequence length="301" mass="32728">NLCLMLKEEILCLEDMNALHEYLNELKRDLSGRDQETFPKEQLDRRRFLRKFPRVTQQLVELISKLRELADNVDKVHRDCTISNVVTHSTGTLSGALTILGLALAPVTAGASMALSVTGIGLGAVSAVTAVSTSIMEPSQLMSIDVQKWKVLLEVLKSNPHIVVTREKLTKAKKHLEVNIHAVETGEANPDSAAYANILVSPGRISAPALQQVEAGFKGTASAVTKGAQIVGVATSGVFLLVYVGFLVKESMHLHDGAKTVSAENLRQRARELERKLESICKRTQLHPCFPEAPTGPLIPS</sequence>
<dbReference type="InterPro" id="IPR008405">
    <property type="entry name" value="ApoL"/>
</dbReference>
<keyword evidence="3" id="KW-1185">Reference proteome</keyword>
<dbReference type="GO" id="GO:0006869">
    <property type="term" value="P:lipid transport"/>
    <property type="evidence" value="ECO:0007669"/>
    <property type="project" value="InterPro"/>
</dbReference>
<organism evidence="2 3">
    <name type="scientific">Muntiacus reevesi</name>
    <name type="common">Reeves' muntjac</name>
    <name type="synonym">Cervus reevesi</name>
    <dbReference type="NCBI Taxonomy" id="9886"/>
    <lineage>
        <taxon>Eukaryota</taxon>
        <taxon>Metazoa</taxon>
        <taxon>Chordata</taxon>
        <taxon>Craniata</taxon>
        <taxon>Vertebrata</taxon>
        <taxon>Euteleostomi</taxon>
        <taxon>Mammalia</taxon>
        <taxon>Eutheria</taxon>
        <taxon>Laurasiatheria</taxon>
        <taxon>Artiodactyla</taxon>
        <taxon>Ruminantia</taxon>
        <taxon>Pecora</taxon>
        <taxon>Cervidae</taxon>
        <taxon>Muntiacinae</taxon>
        <taxon>Muntiacus</taxon>
    </lineage>
</organism>
<gene>
    <name evidence="2" type="ORF">FD755_002612</name>
</gene>